<feature type="chain" id="PRO_5009182790" evidence="4">
    <location>
        <begin position="39"/>
        <end position="1407"/>
    </location>
</feature>
<proteinExistence type="predicted"/>
<keyword evidence="2" id="KW-1015">Disulfide bond</keyword>
<evidence type="ECO:0000313" key="8">
    <source>
        <dbReference type="Proteomes" id="UP000095705"/>
    </source>
</evidence>
<dbReference type="InterPro" id="IPR000772">
    <property type="entry name" value="Ricin_B_lectin"/>
</dbReference>
<dbReference type="SMART" id="SM00458">
    <property type="entry name" value="RICIN"/>
    <property type="match status" value="1"/>
</dbReference>
<dbReference type="InterPro" id="IPR006558">
    <property type="entry name" value="LamG-like"/>
</dbReference>
<feature type="compositionally biased region" description="Low complexity" evidence="3">
    <location>
        <begin position="32"/>
        <end position="56"/>
    </location>
</feature>
<feature type="region of interest" description="Disordered" evidence="3">
    <location>
        <begin position="645"/>
        <end position="673"/>
    </location>
</feature>
<evidence type="ECO:0000259" key="5">
    <source>
        <dbReference type="SMART" id="SM00458"/>
    </source>
</evidence>
<evidence type="ECO:0000259" key="6">
    <source>
        <dbReference type="SMART" id="SM00560"/>
    </source>
</evidence>
<evidence type="ECO:0000256" key="1">
    <source>
        <dbReference type="ARBA" id="ARBA00022729"/>
    </source>
</evidence>
<dbReference type="GO" id="GO:0005975">
    <property type="term" value="P:carbohydrate metabolic process"/>
    <property type="evidence" value="ECO:0007669"/>
    <property type="project" value="UniProtKB-ARBA"/>
</dbReference>
<dbReference type="Pfam" id="PF00652">
    <property type="entry name" value="Ricin_B_lectin"/>
    <property type="match status" value="1"/>
</dbReference>
<protein>
    <submittedName>
        <fullName evidence="7">Uncharacterized protein</fullName>
    </submittedName>
</protein>
<dbReference type="Gene3D" id="2.60.40.10">
    <property type="entry name" value="Immunoglobulins"/>
    <property type="match status" value="1"/>
</dbReference>
<gene>
    <name evidence="7" type="ORF">BGK67_32550</name>
</gene>
<dbReference type="Gene3D" id="2.80.10.50">
    <property type="match status" value="1"/>
</dbReference>
<organism evidence="7 8">
    <name type="scientific">Streptomyces subrutilus</name>
    <dbReference type="NCBI Taxonomy" id="36818"/>
    <lineage>
        <taxon>Bacteria</taxon>
        <taxon>Bacillati</taxon>
        <taxon>Actinomycetota</taxon>
        <taxon>Actinomycetes</taxon>
        <taxon>Kitasatosporales</taxon>
        <taxon>Streptomycetaceae</taxon>
        <taxon>Streptomyces</taxon>
    </lineage>
</organism>
<name>A0A1E5NZS4_9ACTN</name>
<dbReference type="Gene3D" id="2.60.120.200">
    <property type="match status" value="1"/>
</dbReference>
<dbReference type="EMBL" id="MEHK01000002">
    <property type="protein sequence ID" value="OEJ22300.1"/>
    <property type="molecule type" value="Genomic_DNA"/>
</dbReference>
<feature type="compositionally biased region" description="Basic and acidic residues" evidence="3">
    <location>
        <begin position="60"/>
        <end position="69"/>
    </location>
</feature>
<evidence type="ECO:0000256" key="4">
    <source>
        <dbReference type="SAM" id="SignalP"/>
    </source>
</evidence>
<accession>A0A1E5NZS4</accession>
<dbReference type="PROSITE" id="PS50231">
    <property type="entry name" value="RICIN_B_LECTIN"/>
    <property type="match status" value="1"/>
</dbReference>
<comment type="caution">
    <text evidence="7">The sequence shown here is derived from an EMBL/GenBank/DDBJ whole genome shotgun (WGS) entry which is preliminary data.</text>
</comment>
<sequence>MGGILGKRRPAGRPVAVAGLVALALSVASVGPAPGASAASAVVKAGTSSEPSTQTPPERPTTERERAEQDALAQAQRTGKAVPVPAATTETDTLVANPDGTLGLTRSVAPLRTKRDGKWADLDATLVKAADGTLRPKATVSGLTLSGGGTAPLAVLDQDGKQLVLSWPEPLPTPTLEGDSAVYHEVVPGTDLKLTADQGGGVSQVLVVKSPAAAKHPRLAKLTTGLIGQGVTVSADGHGNLKASDASGRTVFRAPTPTMWDSTAPVGTPLAKAPHTAFSRAATLAQTETDEDGTKAASDSAGPGDFAKVARLQADLGKDSVALTPDQSFLADPTTAYPVYIDPAWQPTNRGTQHWAWVQEAYSTTVSYDDYDDTYDPGVGYQRWRTRTGLERYYVQLDTSDLHDKSIKKAAFSAIQSYAADATCSHTYNVDLHSTEPLLPDISWSTQPRDWEVLRTTSLNSAGGPGCPDATTRGEWDVRDHLAANEWRGSITYGLFASNEAKSSGNTSFKRFTRDRNNLPFLYIEYNRRPYDPWELGTFPAPRNPPHDKSCGWVGATGYGGLSVGAWVGDPEGDLNDAHFLIYDAASSALAYDSGWIGAAHGTHWVSAHPTNLLDGHTYTWRVQGGDGDMTSNWVSGCPFTMDTQPPSTPVVTSAEYPPTGTSPGSTKHVGQPGTFTVKSDDALSGVQYYEWAFNGNIPVGGANRVHPAADGSAAIALTPTTWGTNILRVQSVDRAGNRSQQHTYVFYVPDTPNAKTTLGDITGDERVDFIAPTDSGDLVVYPTAVDPASGGVIASDVANSPGGKGWGEGTLTTHRGGNGIRIDDLWTYRDGQLKLYRNSLTQGGLEANGGFYFTAAKAVTVRRPPAAKCTVATTGAPCGSEYALSWAGVQQILAMGDAKPEAGVGPFNDLLTVERDSNGSRLLLFQGTAATGWLADPLVLVISPSGWDDLSLIAPGDTTGDGLADLWARDNTTGDVYQYANVPGNPAALGDHTKRTKIGSGLKTTTHPVIGSSGDTSADGVPDLWALDSRHRLRTWDGTTTGGKVSGFRSGHTMGDARISTSHWKLNEGEGRLAADLRGRGNATLSATGATWAADTVAGTATTVVEFNGTSGTATTAGPGVDTTRSFTVSAWAKSKERAVVLSQDGQHTSGFALWHDADGTWRFGMSKRDDDGWDYDQTTVMNDAAKVRINEWTQLTATYDDRTGLMALYVNGTLAGTAHHAQANVWSATGPLVMGRFKDGSQPTSFFNGRISNVAVYHHSTVPSATSTTLVSAVSSTKCVDDNHGSAEEGNRIQIWDCNTDPGAPQLFEIRENGELRVVGKCVTTAGGGIANRTLVQLATCSGAGGQQWLPTATGGFYNPQSRRCLDLPFTRVDNGTQLELSDCNNSNAQRWHAAGLASPLGTAG</sequence>
<keyword evidence="1 4" id="KW-0732">Signal</keyword>
<dbReference type="STRING" id="36818.BGK67_32550"/>
<feature type="domain" description="Ricin B lectin" evidence="5">
    <location>
        <begin position="1270"/>
        <end position="1397"/>
    </location>
</feature>
<reference evidence="7 8" key="1">
    <citation type="submission" date="2016-08" db="EMBL/GenBank/DDBJ databases">
        <title>The complete genome of Streptomyces subrutilus 10-1-1.</title>
        <authorList>
            <person name="Chen X."/>
        </authorList>
    </citation>
    <scope>NUCLEOTIDE SEQUENCE [LARGE SCALE GENOMIC DNA]</scope>
    <source>
        <strain evidence="7 8">10-1-1</strain>
    </source>
</reference>
<dbReference type="SUPFAM" id="SSF49899">
    <property type="entry name" value="Concanavalin A-like lectins/glucanases"/>
    <property type="match status" value="1"/>
</dbReference>
<dbReference type="InterPro" id="IPR035992">
    <property type="entry name" value="Ricin_B-like_lectins"/>
</dbReference>
<evidence type="ECO:0000313" key="7">
    <source>
        <dbReference type="EMBL" id="OEJ22300.1"/>
    </source>
</evidence>
<evidence type="ECO:0000256" key="3">
    <source>
        <dbReference type="SAM" id="MobiDB-lite"/>
    </source>
</evidence>
<dbReference type="InterPro" id="IPR013320">
    <property type="entry name" value="ConA-like_dom_sf"/>
</dbReference>
<keyword evidence="8" id="KW-1185">Reference proteome</keyword>
<dbReference type="SUPFAM" id="SSF50370">
    <property type="entry name" value="Ricin B-like lectins"/>
    <property type="match status" value="1"/>
</dbReference>
<feature type="region of interest" description="Disordered" evidence="3">
    <location>
        <begin position="285"/>
        <end position="304"/>
    </location>
</feature>
<dbReference type="InterPro" id="IPR013783">
    <property type="entry name" value="Ig-like_fold"/>
</dbReference>
<feature type="signal peptide" evidence="4">
    <location>
        <begin position="1"/>
        <end position="38"/>
    </location>
</feature>
<feature type="domain" description="LamG-like jellyroll fold" evidence="6">
    <location>
        <begin position="1126"/>
        <end position="1266"/>
    </location>
</feature>
<dbReference type="SMART" id="SM00560">
    <property type="entry name" value="LamGL"/>
    <property type="match status" value="1"/>
</dbReference>
<dbReference type="Pfam" id="PF13385">
    <property type="entry name" value="Laminin_G_3"/>
    <property type="match status" value="1"/>
</dbReference>
<evidence type="ECO:0000256" key="2">
    <source>
        <dbReference type="ARBA" id="ARBA00023157"/>
    </source>
</evidence>
<feature type="region of interest" description="Disordered" evidence="3">
    <location>
        <begin position="32"/>
        <end position="106"/>
    </location>
</feature>
<dbReference type="Proteomes" id="UP000095705">
    <property type="component" value="Unassembled WGS sequence"/>
</dbReference>